<keyword evidence="3 7" id="KW-0863">Zinc-finger</keyword>
<feature type="binding site" evidence="8">
    <location>
        <position position="57"/>
    </location>
    <ligand>
        <name>Zn(2+)</name>
        <dbReference type="ChEBI" id="CHEBI:29105"/>
    </ligand>
</feature>
<dbReference type="PROSITE" id="PS51915">
    <property type="entry name" value="ZAD"/>
    <property type="match status" value="1"/>
</dbReference>
<dbReference type="InterPro" id="IPR012934">
    <property type="entry name" value="Znf_AD"/>
</dbReference>
<evidence type="ECO:0000256" key="3">
    <source>
        <dbReference type="ARBA" id="ARBA00022771"/>
    </source>
</evidence>
<dbReference type="InterPro" id="IPR050527">
    <property type="entry name" value="Snail/Krueppel_Znf"/>
</dbReference>
<dbReference type="EnsemblMetazoa" id="XM_017132453.2">
    <property type="protein sequence ID" value="XP_016987942.2"/>
    <property type="gene ID" value="LOC108050673"/>
</dbReference>
<dbReference type="SUPFAM" id="SSF57667">
    <property type="entry name" value="beta-beta-alpha zinc fingers"/>
    <property type="match status" value="3"/>
</dbReference>
<dbReference type="SMART" id="SM00451">
    <property type="entry name" value="ZnF_U1"/>
    <property type="match status" value="1"/>
</dbReference>
<dbReference type="Gene3D" id="3.30.160.60">
    <property type="entry name" value="Classic Zinc Finger"/>
    <property type="match status" value="4"/>
</dbReference>
<keyword evidence="2" id="KW-0677">Repeat</keyword>
<feature type="domain" description="C2H2-type" evidence="10">
    <location>
        <begin position="671"/>
        <end position="698"/>
    </location>
</feature>
<keyword evidence="5" id="KW-0539">Nucleus</keyword>
<organism evidence="12 13">
    <name type="scientific">Drosophila rhopaloa</name>
    <name type="common">Fruit fly</name>
    <dbReference type="NCBI Taxonomy" id="1041015"/>
    <lineage>
        <taxon>Eukaryota</taxon>
        <taxon>Metazoa</taxon>
        <taxon>Ecdysozoa</taxon>
        <taxon>Arthropoda</taxon>
        <taxon>Hexapoda</taxon>
        <taxon>Insecta</taxon>
        <taxon>Pterygota</taxon>
        <taxon>Neoptera</taxon>
        <taxon>Endopterygota</taxon>
        <taxon>Diptera</taxon>
        <taxon>Brachycera</taxon>
        <taxon>Muscomorpha</taxon>
        <taxon>Ephydroidea</taxon>
        <taxon>Drosophilidae</taxon>
        <taxon>Drosophila</taxon>
        <taxon>Sophophora</taxon>
    </lineage>
</organism>
<evidence type="ECO:0000256" key="8">
    <source>
        <dbReference type="PROSITE-ProRule" id="PRU01263"/>
    </source>
</evidence>
<dbReference type="SMART" id="SM00868">
    <property type="entry name" value="zf-AD"/>
    <property type="match status" value="1"/>
</dbReference>
<dbReference type="Pfam" id="PF12874">
    <property type="entry name" value="zf-met"/>
    <property type="match status" value="1"/>
</dbReference>
<evidence type="ECO:0000256" key="6">
    <source>
        <dbReference type="ARBA" id="ARBA00037948"/>
    </source>
</evidence>
<evidence type="ECO:0000256" key="2">
    <source>
        <dbReference type="ARBA" id="ARBA00022737"/>
    </source>
</evidence>
<dbReference type="PANTHER" id="PTHR24388">
    <property type="entry name" value="ZINC FINGER PROTEIN"/>
    <property type="match status" value="1"/>
</dbReference>
<evidence type="ECO:0000256" key="7">
    <source>
        <dbReference type="PROSITE-ProRule" id="PRU00042"/>
    </source>
</evidence>
<dbReference type="RefSeq" id="XP_016987942.2">
    <property type="nucleotide sequence ID" value="XM_017132453.2"/>
</dbReference>
<feature type="domain" description="C2H2-type" evidence="10">
    <location>
        <begin position="585"/>
        <end position="612"/>
    </location>
</feature>
<comment type="similarity">
    <text evidence="6">Belongs to the snail C2H2-type zinc-finger protein family.</text>
</comment>
<feature type="domain" description="C2H2-type" evidence="10">
    <location>
        <begin position="699"/>
        <end position="728"/>
    </location>
</feature>
<feature type="region of interest" description="Disordered" evidence="9">
    <location>
        <begin position="267"/>
        <end position="291"/>
    </location>
</feature>
<proteinExistence type="inferred from homology"/>
<keyword evidence="4 8" id="KW-0862">Zinc</keyword>
<feature type="domain" description="C2H2-type" evidence="10">
    <location>
        <begin position="613"/>
        <end position="641"/>
    </location>
</feature>
<feature type="binding site" evidence="8">
    <location>
        <position position="60"/>
    </location>
    <ligand>
        <name>Zn(2+)</name>
        <dbReference type="ChEBI" id="CHEBI:29105"/>
    </ligand>
</feature>
<reference evidence="12" key="2">
    <citation type="submission" date="2025-05" db="UniProtKB">
        <authorList>
            <consortium name="EnsemblMetazoa"/>
        </authorList>
    </citation>
    <scope>IDENTIFICATION</scope>
</reference>
<keyword evidence="1 8" id="KW-0479">Metal-binding</keyword>
<dbReference type="Pfam" id="PF07776">
    <property type="entry name" value="zf-AD"/>
    <property type="match status" value="1"/>
</dbReference>
<feature type="domain" description="C2H2-type" evidence="10">
    <location>
        <begin position="642"/>
        <end position="670"/>
    </location>
</feature>
<dbReference type="InterPro" id="IPR003604">
    <property type="entry name" value="Matrin/U1-like-C_Znf_C2H2"/>
</dbReference>
<feature type="binding site" evidence="8">
    <location>
        <position position="14"/>
    </location>
    <ligand>
        <name>Zn(2+)</name>
        <dbReference type="ChEBI" id="CHEBI:29105"/>
    </ligand>
</feature>
<sequence>MDLKNFKITMDVQCRLCGLYIRHKNPRIIFNRGVLAKVKAVTGLSLREEEHLPRHICPSCLKELNMTITLRKRIRQNHKKLMLRKMTNTDSEEASLCDLELSKNIEHILEANASDQETEAFYTKLDIDNIKTSSDFRDLKLFNMKKTESPDRFYKLKYESNGSDQKSENYMGTILKNNNLKWKPSHLNKPGSPDFDYLCKLKLRANESDQETEYNEWFNENNHYYQNIVHSEVGLKNANSKENEVSSFHLIPDTKVKFRKRIRRNQKDQMLRKRTASDPDLGTHLKNTNSNADSSCDLELSTILENISESNASDEELEKFYMKPKLDNTRDFKLFDINKLKSPDFDHLYKIKNQENDSDAKSEHYENKLERQEFDTILNVDNLTWKPSYLNNAESLDFDHLCKLKYRENESDQEPEVNEEWFNENNRLKYANCKRIEVSNCFLNLDLNRTALDFKSLKVPQKGSHSEVLLSAKKCNVSKYPYQNNKAFENDQEFEDYKQLPTRESPTSTRFPQNHKKPLIETSLLAKGNAIPNGQLRVSKGEFINIKTQLCLNKTEVVIKTVKPSEAAENIPPAKRIGTRKTQSLQCTKCGKLFKTNYNLKMHLLRHTGQRDFACNFCDRRFVSIHLQKLHQRVRHMGERPFKCSFCQDTFFTSTAKNRHEQMKHIRDRRYICDECGKQFRTKTCLNHHKILHTDMNAFYCDICNVNFSRKKNMKRHFQSQAHQKRATAILDNEQCLDLQEVQFAVNSILSDKQEFFN</sequence>
<evidence type="ECO:0000313" key="12">
    <source>
        <dbReference type="EnsemblMetazoa" id="XP_016987942.2"/>
    </source>
</evidence>
<accession>A0ABM5I014</accession>
<dbReference type="SMART" id="SM00355">
    <property type="entry name" value="ZnF_C2H2"/>
    <property type="match status" value="5"/>
</dbReference>
<evidence type="ECO:0000259" key="10">
    <source>
        <dbReference type="PROSITE" id="PS50157"/>
    </source>
</evidence>
<evidence type="ECO:0000313" key="13">
    <source>
        <dbReference type="Proteomes" id="UP001652680"/>
    </source>
</evidence>
<dbReference type="Pfam" id="PF00096">
    <property type="entry name" value="zf-C2H2"/>
    <property type="match status" value="2"/>
</dbReference>
<dbReference type="PROSITE" id="PS00028">
    <property type="entry name" value="ZINC_FINGER_C2H2_1"/>
    <property type="match status" value="4"/>
</dbReference>
<dbReference type="PANTHER" id="PTHR24388:SF53">
    <property type="entry name" value="CHORION TRANSCRIPTION FACTOR CF2-RELATED"/>
    <property type="match status" value="1"/>
</dbReference>
<dbReference type="InterPro" id="IPR036236">
    <property type="entry name" value="Znf_C2H2_sf"/>
</dbReference>
<reference evidence="13" key="1">
    <citation type="journal article" date="2021" name="Elife">
        <title>Highly contiguous assemblies of 101 drosophilid genomes.</title>
        <authorList>
            <person name="Kim B.Y."/>
            <person name="Wang J.R."/>
            <person name="Miller D.E."/>
            <person name="Barmina O."/>
            <person name="Delaney E."/>
            <person name="Thompson A."/>
            <person name="Comeault A.A."/>
            <person name="Peede D."/>
            <person name="D'Agostino E.R."/>
            <person name="Pelaez J."/>
            <person name="Aguilar J.M."/>
            <person name="Haji D."/>
            <person name="Matsunaga T."/>
            <person name="Armstrong E.E."/>
            <person name="Zych M."/>
            <person name="Ogawa Y."/>
            <person name="Stamenkovic-Radak M."/>
            <person name="Jelic M."/>
            <person name="Veselinovic M.S."/>
            <person name="Tanaskovic M."/>
            <person name="Eric P."/>
            <person name="Gao J.J."/>
            <person name="Katoh T.K."/>
            <person name="Toda M.J."/>
            <person name="Watabe H."/>
            <person name="Watada M."/>
            <person name="Davis J.S."/>
            <person name="Moyle L.C."/>
            <person name="Manoli G."/>
            <person name="Bertolini E."/>
            <person name="Kostal V."/>
            <person name="Hawley R.S."/>
            <person name="Takahashi A."/>
            <person name="Jones C.D."/>
            <person name="Price D.K."/>
            <person name="Whiteman N."/>
            <person name="Kopp A."/>
            <person name="Matute D.R."/>
            <person name="Petrov D.A."/>
        </authorList>
    </citation>
    <scope>NUCLEOTIDE SEQUENCE [LARGE SCALE GENOMIC DNA]</scope>
</reference>
<dbReference type="Proteomes" id="UP001652680">
    <property type="component" value="Unassembled WGS sequence"/>
</dbReference>
<name>A0ABM5I014_DRORH</name>
<dbReference type="GeneID" id="108050673"/>
<evidence type="ECO:0000256" key="4">
    <source>
        <dbReference type="ARBA" id="ARBA00022833"/>
    </source>
</evidence>
<dbReference type="InterPro" id="IPR013087">
    <property type="entry name" value="Znf_C2H2_type"/>
</dbReference>
<evidence type="ECO:0000259" key="11">
    <source>
        <dbReference type="PROSITE" id="PS51915"/>
    </source>
</evidence>
<feature type="domain" description="ZAD" evidence="11">
    <location>
        <begin position="12"/>
        <end position="84"/>
    </location>
</feature>
<keyword evidence="13" id="KW-1185">Reference proteome</keyword>
<dbReference type="SUPFAM" id="SSF57716">
    <property type="entry name" value="Glucocorticoid receptor-like (DNA-binding domain)"/>
    <property type="match status" value="1"/>
</dbReference>
<dbReference type="PROSITE" id="PS50157">
    <property type="entry name" value="ZINC_FINGER_C2H2_2"/>
    <property type="match status" value="5"/>
</dbReference>
<feature type="compositionally biased region" description="Basic and acidic residues" evidence="9">
    <location>
        <begin position="267"/>
        <end position="283"/>
    </location>
</feature>
<feature type="binding site" evidence="8">
    <location>
        <position position="17"/>
    </location>
    <ligand>
        <name>Zn(2+)</name>
        <dbReference type="ChEBI" id="CHEBI:29105"/>
    </ligand>
</feature>
<evidence type="ECO:0000256" key="9">
    <source>
        <dbReference type="SAM" id="MobiDB-lite"/>
    </source>
</evidence>
<evidence type="ECO:0000256" key="5">
    <source>
        <dbReference type="ARBA" id="ARBA00023242"/>
    </source>
</evidence>
<evidence type="ECO:0000256" key="1">
    <source>
        <dbReference type="ARBA" id="ARBA00022723"/>
    </source>
</evidence>
<protein>
    <submittedName>
        <fullName evidence="12">Uncharacterized protein</fullName>
    </submittedName>
</protein>